<dbReference type="InterPro" id="IPR015421">
    <property type="entry name" value="PyrdxlP-dep_Trfase_major"/>
</dbReference>
<protein>
    <submittedName>
        <fullName evidence="3">Aminotransferase class V-fold PLP-dependent enzyme</fullName>
    </submittedName>
</protein>
<dbReference type="Gene3D" id="3.90.1150.10">
    <property type="entry name" value="Aspartate Aminotransferase, domain 1"/>
    <property type="match status" value="1"/>
</dbReference>
<dbReference type="GO" id="GO:0008483">
    <property type="term" value="F:transaminase activity"/>
    <property type="evidence" value="ECO:0007669"/>
    <property type="project" value="UniProtKB-KW"/>
</dbReference>
<gene>
    <name evidence="3" type="ORF">GTQ34_05765</name>
</gene>
<dbReference type="InterPro" id="IPR015424">
    <property type="entry name" value="PyrdxlP-dep_Trfase"/>
</dbReference>
<keyword evidence="3" id="KW-0032">Aminotransferase</keyword>
<keyword evidence="4" id="KW-1185">Reference proteome</keyword>
<proteinExistence type="predicted"/>
<keyword evidence="3" id="KW-0808">Transferase</keyword>
<sequence>MAKRDLKTYFGQFRKHIIGQHEMLKISGKERPMVYADWTASGRLYWPIEETMLHKVGPWVANTHTETSLTGATMTRAYRMARERIKKHVNANNDDVLIPCGTGMTGALAKLQRIMGLTVPEQLQEHIRIPEQKRPMVWVSHMEHHSNHTSWLETLCEVVVVPYDITGRVNLAALEHMMACYPDRRKIVAITACSNVTGIETPYHTIAGIAHRHGGICIVDFAASAPYVDIDMHPSDTHYLDAITFSPHKFLGGPGSTGIIIFNKKLYNKKVPDVPGGGTVTFTDPWGNHLYKPDIEEREDGGTPGFLQTIRAALAIKLKEQMGTAKMKQREQEINELVFEQLQNVEGLKLLASQHKLRLSIFSFTIEGLHYDMVTRLLNDRFGIQARGGCSCAGTYGHYLMDIDPRASEEIRKQSEEGCALDRPGWTRVSFHPTTADWEVLQVCHAIRSIVKKGHGWAKEYTKTPTGFIPDNKSAAMRLPVESWFEGCCKPELDLNLS</sequence>
<dbReference type="SUPFAM" id="SSF53383">
    <property type="entry name" value="PLP-dependent transferases"/>
    <property type="match status" value="1"/>
</dbReference>
<comment type="caution">
    <text evidence="3">The sequence shown here is derived from an EMBL/GenBank/DDBJ whole genome shotgun (WGS) entry which is preliminary data.</text>
</comment>
<reference evidence="3" key="1">
    <citation type="submission" date="2020-01" db="EMBL/GenBank/DDBJ databases">
        <title>Muricauda ochracea sp. nov., isolated from a tidal flat of Garorim bay in Korea.</title>
        <authorList>
            <person name="Kim D."/>
            <person name="Yoo Y."/>
            <person name="Kim J.-J."/>
        </authorList>
    </citation>
    <scope>NUCLEOTIDE SEQUENCE</scope>
    <source>
        <strain evidence="3">JGD-17</strain>
    </source>
</reference>
<name>A0A964WWT7_9FLAO</name>
<accession>A0A964WWT7</accession>
<dbReference type="Pfam" id="PF00266">
    <property type="entry name" value="Aminotran_5"/>
    <property type="match status" value="1"/>
</dbReference>
<evidence type="ECO:0000313" key="4">
    <source>
        <dbReference type="Proteomes" id="UP000667650"/>
    </source>
</evidence>
<dbReference type="RefSeq" id="WP_166522846.1">
    <property type="nucleotide sequence ID" value="NZ_JAAABI010000002.1"/>
</dbReference>
<dbReference type="AlphaFoldDB" id="A0A964WWT7"/>
<dbReference type="InterPro" id="IPR015422">
    <property type="entry name" value="PyrdxlP-dep_Trfase_small"/>
</dbReference>
<evidence type="ECO:0000313" key="3">
    <source>
        <dbReference type="EMBL" id="NAY91421.1"/>
    </source>
</evidence>
<organism evidence="3 4">
    <name type="scientific">Flagellimonas ochracea</name>
    <dbReference type="NCBI Taxonomy" id="2696472"/>
    <lineage>
        <taxon>Bacteria</taxon>
        <taxon>Pseudomonadati</taxon>
        <taxon>Bacteroidota</taxon>
        <taxon>Flavobacteriia</taxon>
        <taxon>Flavobacteriales</taxon>
        <taxon>Flavobacteriaceae</taxon>
        <taxon>Flagellimonas</taxon>
    </lineage>
</organism>
<dbReference type="PANTHER" id="PTHR43586:SF8">
    <property type="entry name" value="CYSTEINE DESULFURASE 1, CHLOROPLASTIC"/>
    <property type="match status" value="1"/>
</dbReference>
<dbReference type="InterPro" id="IPR000192">
    <property type="entry name" value="Aminotrans_V_dom"/>
</dbReference>
<feature type="domain" description="Aminotransferase class V" evidence="2">
    <location>
        <begin position="34"/>
        <end position="398"/>
    </location>
</feature>
<dbReference type="PANTHER" id="PTHR43586">
    <property type="entry name" value="CYSTEINE DESULFURASE"/>
    <property type="match status" value="1"/>
</dbReference>
<dbReference type="Gene3D" id="3.40.640.10">
    <property type="entry name" value="Type I PLP-dependent aspartate aminotransferase-like (Major domain)"/>
    <property type="match status" value="1"/>
</dbReference>
<evidence type="ECO:0000259" key="2">
    <source>
        <dbReference type="Pfam" id="PF00266"/>
    </source>
</evidence>
<evidence type="ECO:0000256" key="1">
    <source>
        <dbReference type="ARBA" id="ARBA00022898"/>
    </source>
</evidence>
<keyword evidence="1" id="KW-0663">Pyridoxal phosphate</keyword>
<dbReference type="Proteomes" id="UP000667650">
    <property type="component" value="Unassembled WGS sequence"/>
</dbReference>
<dbReference type="EMBL" id="JAAABI010000002">
    <property type="protein sequence ID" value="NAY91421.1"/>
    <property type="molecule type" value="Genomic_DNA"/>
</dbReference>